<reference evidence="2 3" key="1">
    <citation type="submission" date="2023-08" db="EMBL/GenBank/DDBJ databases">
        <title>Implementing the SeqCode for naming new Mesorhizobium species isolated from Vachellia karroo root nodules.</title>
        <authorList>
            <person name="Van Lill M."/>
        </authorList>
    </citation>
    <scope>NUCLEOTIDE SEQUENCE [LARGE SCALE GENOMIC DNA]</scope>
    <source>
        <strain evidence="2 3">VK23A</strain>
    </source>
</reference>
<proteinExistence type="predicted"/>
<dbReference type="EMBL" id="JAVIIZ010000001">
    <property type="protein sequence ID" value="MDX8470595.1"/>
    <property type="molecule type" value="Genomic_DNA"/>
</dbReference>
<accession>A0ABU4X711</accession>
<feature type="chain" id="PRO_5045843996" evidence="1">
    <location>
        <begin position="22"/>
        <end position="186"/>
    </location>
</feature>
<dbReference type="RefSeq" id="WP_320314934.1">
    <property type="nucleotide sequence ID" value="NZ_JAVIIX010000001.1"/>
</dbReference>
<comment type="caution">
    <text evidence="2">The sequence shown here is derived from an EMBL/GenBank/DDBJ whole genome shotgun (WGS) entry which is preliminary data.</text>
</comment>
<evidence type="ECO:0000313" key="2">
    <source>
        <dbReference type="EMBL" id="MDX8470595.1"/>
    </source>
</evidence>
<sequence length="186" mass="19965">MWKKFAQISALLAVGVIPAYGQDKTDNWMAVALVKSAGPYEVKGESGVIGFVVAWSGESVTFKPCTGDSFSLDRKRLVSTKNKCTNSPPPDEHPLVASCDNFLKGWDIKTVVAAVQDDGPIGKTFVKKPGDTQVMTLMADSAQAAATVDAGYQLKDCGQYTVGFDKMGIAKFSLIPSTQAMQLNYQ</sequence>
<dbReference type="Proteomes" id="UP001271780">
    <property type="component" value="Unassembled WGS sequence"/>
</dbReference>
<keyword evidence="3" id="KW-1185">Reference proteome</keyword>
<organism evidence="2 3">
    <name type="scientific">Mesorhizobium dulcispinae</name>
    <dbReference type="NCBI Taxonomy" id="3072316"/>
    <lineage>
        <taxon>Bacteria</taxon>
        <taxon>Pseudomonadati</taxon>
        <taxon>Pseudomonadota</taxon>
        <taxon>Alphaproteobacteria</taxon>
        <taxon>Hyphomicrobiales</taxon>
        <taxon>Phyllobacteriaceae</taxon>
        <taxon>Mesorhizobium</taxon>
    </lineage>
</organism>
<keyword evidence="1" id="KW-0732">Signal</keyword>
<name>A0ABU4X711_9HYPH</name>
<evidence type="ECO:0000256" key="1">
    <source>
        <dbReference type="SAM" id="SignalP"/>
    </source>
</evidence>
<evidence type="ECO:0000313" key="3">
    <source>
        <dbReference type="Proteomes" id="UP001271780"/>
    </source>
</evidence>
<feature type="signal peptide" evidence="1">
    <location>
        <begin position="1"/>
        <end position="21"/>
    </location>
</feature>
<gene>
    <name evidence="2" type="ORF">RFM27_00685</name>
</gene>
<protein>
    <submittedName>
        <fullName evidence="2">Uncharacterized protein</fullName>
    </submittedName>
</protein>